<protein>
    <submittedName>
        <fullName evidence="1">Uncharacterized protein</fullName>
    </submittedName>
</protein>
<dbReference type="EMBL" id="SNZK01000018">
    <property type="protein sequence ID" value="TDR50716.1"/>
    <property type="molecule type" value="Genomic_DNA"/>
</dbReference>
<dbReference type="Proteomes" id="UP000295558">
    <property type="component" value="Unassembled WGS sequence"/>
</dbReference>
<evidence type="ECO:0000313" key="2">
    <source>
        <dbReference type="Proteomes" id="UP000295558"/>
    </source>
</evidence>
<proteinExistence type="predicted"/>
<sequence length="65" mass="6962">MTYQVTNSVGESTTITVRITVLDKVEPALPVPPITEIPSTVDPLPPLKVDPIPSVDVPSIVDIKQ</sequence>
<gene>
    <name evidence="1" type="ORF">DFP96_11840</name>
</gene>
<name>A0A4V3DP33_9LIST</name>
<feature type="non-terminal residue" evidence="1">
    <location>
        <position position="65"/>
    </location>
</feature>
<evidence type="ECO:0000313" key="1">
    <source>
        <dbReference type="EMBL" id="TDR50716.1"/>
    </source>
</evidence>
<organism evidence="1 2">
    <name type="scientific">Listeria rocourtiae</name>
    <dbReference type="NCBI Taxonomy" id="647910"/>
    <lineage>
        <taxon>Bacteria</taxon>
        <taxon>Bacillati</taxon>
        <taxon>Bacillota</taxon>
        <taxon>Bacilli</taxon>
        <taxon>Bacillales</taxon>
        <taxon>Listeriaceae</taxon>
        <taxon>Listeria</taxon>
    </lineage>
</organism>
<keyword evidence="2" id="KW-1185">Reference proteome</keyword>
<accession>A0A4V3DP33</accession>
<reference evidence="1 2" key="1">
    <citation type="submission" date="2019-03" db="EMBL/GenBank/DDBJ databases">
        <title>Genomic Encyclopedia of Type Strains, Phase III (KMG-III): the genomes of soil and plant-associated and newly described type strains.</title>
        <authorList>
            <person name="Whitman W."/>
        </authorList>
    </citation>
    <scope>NUCLEOTIDE SEQUENCE [LARGE SCALE GENOMIC DNA]</scope>
    <source>
        <strain evidence="1 2">CECT 7972</strain>
    </source>
</reference>
<comment type="caution">
    <text evidence="1">The sequence shown here is derived from an EMBL/GenBank/DDBJ whole genome shotgun (WGS) entry which is preliminary data.</text>
</comment>
<dbReference type="AlphaFoldDB" id="A0A4V3DP33"/>